<accession>A0ABN7RIT1</accession>
<keyword evidence="2" id="KW-1185">Reference proteome</keyword>
<dbReference type="EMBL" id="OU015568">
    <property type="protein sequence ID" value="CAG5078698.1"/>
    <property type="molecule type" value="Genomic_DNA"/>
</dbReference>
<name>A0ABN7RIT1_OIKDI</name>
<gene>
    <name evidence="1" type="ORF">OKIOD_LOCUS619</name>
</gene>
<proteinExistence type="predicted"/>
<sequence>MPAEMSQGETWCAVECHPASTFERKQRRHFRRHNRASFGHGLTLAPGKDAETHKFLAAYTRKDPLPEKRHYEQPAGFFDK</sequence>
<evidence type="ECO:0000313" key="2">
    <source>
        <dbReference type="Proteomes" id="UP001158576"/>
    </source>
</evidence>
<reference evidence="1 2" key="1">
    <citation type="submission" date="2021-04" db="EMBL/GenBank/DDBJ databases">
        <authorList>
            <person name="Bliznina A."/>
        </authorList>
    </citation>
    <scope>NUCLEOTIDE SEQUENCE [LARGE SCALE GENOMIC DNA]</scope>
</reference>
<protein>
    <submittedName>
        <fullName evidence="1">Oidioi.mRNA.OKI2018_I69.PAR.g9061.t1.cds</fullName>
    </submittedName>
</protein>
<dbReference type="Proteomes" id="UP001158576">
    <property type="component" value="Chromosome PAR"/>
</dbReference>
<organism evidence="1 2">
    <name type="scientific">Oikopleura dioica</name>
    <name type="common">Tunicate</name>
    <dbReference type="NCBI Taxonomy" id="34765"/>
    <lineage>
        <taxon>Eukaryota</taxon>
        <taxon>Metazoa</taxon>
        <taxon>Chordata</taxon>
        <taxon>Tunicata</taxon>
        <taxon>Appendicularia</taxon>
        <taxon>Copelata</taxon>
        <taxon>Oikopleuridae</taxon>
        <taxon>Oikopleura</taxon>
    </lineage>
</organism>
<evidence type="ECO:0000313" key="1">
    <source>
        <dbReference type="EMBL" id="CAG5078698.1"/>
    </source>
</evidence>